<dbReference type="SUPFAM" id="SSF51161">
    <property type="entry name" value="Trimeric LpxA-like enzymes"/>
    <property type="match status" value="1"/>
</dbReference>
<dbReference type="InterPro" id="IPR011004">
    <property type="entry name" value="Trimer_LpxA-like_sf"/>
</dbReference>
<dbReference type="EC" id="2.3.1.30" evidence="1"/>
<evidence type="ECO:0000313" key="1">
    <source>
        <dbReference type="EMBL" id="CUO16091.1"/>
    </source>
</evidence>
<keyword evidence="1" id="KW-0808">Transferase</keyword>
<dbReference type="Gene3D" id="2.160.10.10">
    <property type="entry name" value="Hexapeptide repeat proteins"/>
    <property type="match status" value="1"/>
</dbReference>
<dbReference type="STRING" id="338188.ERS852397_01495"/>
<name>A0A174CRA1_9BACE</name>
<dbReference type="Proteomes" id="UP000095517">
    <property type="component" value="Unassembled WGS sequence"/>
</dbReference>
<dbReference type="Pfam" id="PF00132">
    <property type="entry name" value="Hexapep"/>
    <property type="match status" value="1"/>
</dbReference>
<proteinExistence type="predicted"/>
<gene>
    <name evidence="1" type="primary">cysE_2</name>
    <name evidence="1" type="ORF">ERS852397_01495</name>
</gene>
<keyword evidence="1" id="KW-0012">Acyltransferase</keyword>
<dbReference type="EMBL" id="CYZH01000006">
    <property type="protein sequence ID" value="CUO16091.1"/>
    <property type="molecule type" value="Genomic_DNA"/>
</dbReference>
<dbReference type="GO" id="GO:0009001">
    <property type="term" value="F:serine O-acetyltransferase activity"/>
    <property type="evidence" value="ECO:0007669"/>
    <property type="project" value="UniProtKB-EC"/>
</dbReference>
<organism evidence="1 2">
    <name type="scientific">Bacteroides finegoldii</name>
    <dbReference type="NCBI Taxonomy" id="338188"/>
    <lineage>
        <taxon>Bacteria</taxon>
        <taxon>Pseudomonadati</taxon>
        <taxon>Bacteroidota</taxon>
        <taxon>Bacteroidia</taxon>
        <taxon>Bacteroidales</taxon>
        <taxon>Bacteroidaceae</taxon>
        <taxon>Bacteroides</taxon>
    </lineage>
</organism>
<dbReference type="InterPro" id="IPR001451">
    <property type="entry name" value="Hexapep"/>
</dbReference>
<dbReference type="AlphaFoldDB" id="A0A174CRA1"/>
<protein>
    <submittedName>
        <fullName evidence="1">Acetyltransferase</fullName>
        <ecNumber evidence="1">2.3.1.30</ecNumber>
    </submittedName>
</protein>
<reference evidence="1 2" key="1">
    <citation type="submission" date="2015-09" db="EMBL/GenBank/DDBJ databases">
        <authorList>
            <consortium name="Pathogen Informatics"/>
        </authorList>
    </citation>
    <scope>NUCLEOTIDE SEQUENCE [LARGE SCALE GENOMIC DNA]</scope>
    <source>
        <strain evidence="1 2">2789STDY5608840</strain>
    </source>
</reference>
<dbReference type="PANTHER" id="PTHR42811">
    <property type="entry name" value="SERINE ACETYLTRANSFERASE"/>
    <property type="match status" value="1"/>
</dbReference>
<sequence length="196" mass="21920">MILNREDLKLYLVEDKRVNVKCYGGNRLLKHWIGNTDGYRVYRYLKVLRYYEYWLNTSSQCCNPITKILHAIMTNYYKLKLSRKAGKYNINICRPNSVGYGFRATHINGGVIINCESMENYCVVNSGVVVGVKTGVERAPIIGNHVELATGCKVIGDVVIGDNAIVAPNSVVVKDVEQGTIVSGVPAKFLKTTRKV</sequence>
<accession>A0A174CRA1</accession>
<evidence type="ECO:0000313" key="2">
    <source>
        <dbReference type="Proteomes" id="UP000095517"/>
    </source>
</evidence>